<evidence type="ECO:0000313" key="12">
    <source>
        <dbReference type="Proteomes" id="UP001152888"/>
    </source>
</evidence>
<keyword evidence="5" id="KW-0552">Olfaction</keyword>
<feature type="transmembrane region" description="Helical" evidence="10">
    <location>
        <begin position="186"/>
        <end position="206"/>
    </location>
</feature>
<evidence type="ECO:0000256" key="9">
    <source>
        <dbReference type="ARBA" id="ARBA00023224"/>
    </source>
</evidence>
<evidence type="ECO:0000256" key="4">
    <source>
        <dbReference type="ARBA" id="ARBA00022692"/>
    </source>
</evidence>
<name>A0A9P0LCS2_ACAOB</name>
<comment type="caution">
    <text evidence="11">The sequence shown here is derived from an EMBL/GenBank/DDBJ whole genome shotgun (WGS) entry which is preliminary data.</text>
</comment>
<feature type="transmembrane region" description="Helical" evidence="10">
    <location>
        <begin position="18"/>
        <end position="39"/>
    </location>
</feature>
<feature type="transmembrane region" description="Helical" evidence="10">
    <location>
        <begin position="94"/>
        <end position="113"/>
    </location>
</feature>
<dbReference type="Proteomes" id="UP001152888">
    <property type="component" value="Unassembled WGS sequence"/>
</dbReference>
<keyword evidence="12" id="KW-1185">Reference proteome</keyword>
<keyword evidence="9" id="KW-0807">Transducer</keyword>
<keyword evidence="7 10" id="KW-0472">Membrane</keyword>
<dbReference type="GO" id="GO:0007165">
    <property type="term" value="P:signal transduction"/>
    <property type="evidence" value="ECO:0007669"/>
    <property type="project" value="UniProtKB-KW"/>
</dbReference>
<dbReference type="GO" id="GO:0005886">
    <property type="term" value="C:plasma membrane"/>
    <property type="evidence" value="ECO:0007669"/>
    <property type="project" value="UniProtKB-SubCell"/>
</dbReference>
<dbReference type="GO" id="GO:0005549">
    <property type="term" value="F:odorant binding"/>
    <property type="evidence" value="ECO:0007669"/>
    <property type="project" value="InterPro"/>
</dbReference>
<evidence type="ECO:0000256" key="1">
    <source>
        <dbReference type="ARBA" id="ARBA00004651"/>
    </source>
</evidence>
<keyword evidence="8" id="KW-0675">Receptor</keyword>
<dbReference type="Pfam" id="PF02949">
    <property type="entry name" value="7tm_6"/>
    <property type="match status" value="1"/>
</dbReference>
<protein>
    <recommendedName>
        <fullName evidence="13">Odorant receptor</fullName>
    </recommendedName>
</protein>
<evidence type="ECO:0000256" key="5">
    <source>
        <dbReference type="ARBA" id="ARBA00022725"/>
    </source>
</evidence>
<evidence type="ECO:0008006" key="13">
    <source>
        <dbReference type="Google" id="ProtNLM"/>
    </source>
</evidence>
<keyword evidence="2" id="KW-1003">Cell membrane</keyword>
<dbReference type="InterPro" id="IPR004117">
    <property type="entry name" value="7tm6_olfct_rcpt"/>
</dbReference>
<evidence type="ECO:0000256" key="3">
    <source>
        <dbReference type="ARBA" id="ARBA00022606"/>
    </source>
</evidence>
<sequence length="307" mass="35532">MRPYAAYALMIITRGLGWFHYIFIAVDNLQVVNSVLITLWRNNPKTKKNIKRVKREYRIFQIITVYIISVLSFGQLTRFISLESEKRYNYSLKYIQESFGSYDTYGIVFYIILDSISAMFPIFLVIFGSAMAAASSVLFINIFEHSETLNRTADQKFVNTFLKYAARQHSEIMRSGRQLNEVGGSLMLYFSLNAVVTLTGCLYIIITAQYRDLNIASIMFKWISTAVTLCFCGQKLTDTSSELYDVLISLPWYTWNQQNKRLYHILLMNSRKGMAFSFYGMRSINYAYVQDVFRGVYSLACVGCNLK</sequence>
<organism evidence="11 12">
    <name type="scientific">Acanthoscelides obtectus</name>
    <name type="common">Bean weevil</name>
    <name type="synonym">Bruchus obtectus</name>
    <dbReference type="NCBI Taxonomy" id="200917"/>
    <lineage>
        <taxon>Eukaryota</taxon>
        <taxon>Metazoa</taxon>
        <taxon>Ecdysozoa</taxon>
        <taxon>Arthropoda</taxon>
        <taxon>Hexapoda</taxon>
        <taxon>Insecta</taxon>
        <taxon>Pterygota</taxon>
        <taxon>Neoptera</taxon>
        <taxon>Endopterygota</taxon>
        <taxon>Coleoptera</taxon>
        <taxon>Polyphaga</taxon>
        <taxon>Cucujiformia</taxon>
        <taxon>Chrysomeloidea</taxon>
        <taxon>Chrysomelidae</taxon>
        <taxon>Bruchinae</taxon>
        <taxon>Bruchini</taxon>
        <taxon>Acanthoscelides</taxon>
    </lineage>
</organism>
<accession>A0A9P0LCS2</accession>
<dbReference type="PANTHER" id="PTHR21137">
    <property type="entry name" value="ODORANT RECEPTOR"/>
    <property type="match status" value="1"/>
</dbReference>
<evidence type="ECO:0000256" key="6">
    <source>
        <dbReference type="ARBA" id="ARBA00022989"/>
    </source>
</evidence>
<gene>
    <name evidence="11" type="ORF">ACAOBT_LOCUS18631</name>
</gene>
<dbReference type="OrthoDB" id="6737192at2759"/>
<keyword evidence="3" id="KW-0716">Sensory transduction</keyword>
<dbReference type="GO" id="GO:0004984">
    <property type="term" value="F:olfactory receptor activity"/>
    <property type="evidence" value="ECO:0007669"/>
    <property type="project" value="InterPro"/>
</dbReference>
<keyword evidence="6 10" id="KW-1133">Transmembrane helix</keyword>
<feature type="transmembrane region" description="Helical" evidence="10">
    <location>
        <begin position="120"/>
        <end position="143"/>
    </location>
</feature>
<evidence type="ECO:0000256" key="10">
    <source>
        <dbReference type="SAM" id="Phobius"/>
    </source>
</evidence>
<evidence type="ECO:0000256" key="2">
    <source>
        <dbReference type="ARBA" id="ARBA00022475"/>
    </source>
</evidence>
<evidence type="ECO:0000256" key="8">
    <source>
        <dbReference type="ARBA" id="ARBA00023170"/>
    </source>
</evidence>
<keyword evidence="4 10" id="KW-0812">Transmembrane</keyword>
<dbReference type="EMBL" id="CAKOFQ010007049">
    <property type="protein sequence ID" value="CAH1988718.1"/>
    <property type="molecule type" value="Genomic_DNA"/>
</dbReference>
<comment type="subcellular location">
    <subcellularLocation>
        <location evidence="1">Cell membrane</location>
        <topology evidence="1">Multi-pass membrane protein</topology>
    </subcellularLocation>
</comment>
<reference evidence="11" key="1">
    <citation type="submission" date="2022-03" db="EMBL/GenBank/DDBJ databases">
        <authorList>
            <person name="Sayadi A."/>
        </authorList>
    </citation>
    <scope>NUCLEOTIDE SEQUENCE</scope>
</reference>
<evidence type="ECO:0000256" key="7">
    <source>
        <dbReference type="ARBA" id="ARBA00023136"/>
    </source>
</evidence>
<proteinExistence type="predicted"/>
<evidence type="ECO:0000313" key="11">
    <source>
        <dbReference type="EMBL" id="CAH1988718.1"/>
    </source>
</evidence>
<dbReference type="PANTHER" id="PTHR21137:SF35">
    <property type="entry name" value="ODORANT RECEPTOR 19A-RELATED"/>
    <property type="match status" value="1"/>
</dbReference>
<feature type="transmembrane region" description="Helical" evidence="10">
    <location>
        <begin position="59"/>
        <end position="82"/>
    </location>
</feature>
<dbReference type="AlphaFoldDB" id="A0A9P0LCS2"/>